<evidence type="ECO:0000313" key="2">
    <source>
        <dbReference type="EMBL" id="EOA25827.1"/>
    </source>
</evidence>
<dbReference type="Proteomes" id="UP000029121">
    <property type="component" value="Unassembled WGS sequence"/>
</dbReference>
<protein>
    <submittedName>
        <fullName evidence="2">Uncharacterized protein</fullName>
    </submittedName>
</protein>
<dbReference type="PANTHER" id="PTHR36619:SF3">
    <property type="entry name" value="TRANSMEMBRANE PROTEIN"/>
    <property type="match status" value="1"/>
</dbReference>
<evidence type="ECO:0000313" key="3">
    <source>
        <dbReference type="Proteomes" id="UP000029121"/>
    </source>
</evidence>
<organism evidence="2 3">
    <name type="scientific">Capsella rubella</name>
    <dbReference type="NCBI Taxonomy" id="81985"/>
    <lineage>
        <taxon>Eukaryota</taxon>
        <taxon>Viridiplantae</taxon>
        <taxon>Streptophyta</taxon>
        <taxon>Embryophyta</taxon>
        <taxon>Tracheophyta</taxon>
        <taxon>Spermatophyta</taxon>
        <taxon>Magnoliopsida</taxon>
        <taxon>eudicotyledons</taxon>
        <taxon>Gunneridae</taxon>
        <taxon>Pentapetalae</taxon>
        <taxon>rosids</taxon>
        <taxon>malvids</taxon>
        <taxon>Brassicales</taxon>
        <taxon>Brassicaceae</taxon>
        <taxon>Camelineae</taxon>
        <taxon>Capsella</taxon>
    </lineage>
</organism>
<evidence type="ECO:0000256" key="1">
    <source>
        <dbReference type="SAM" id="SignalP"/>
    </source>
</evidence>
<sequence length="101" mass="11057">MPSYISFLVLLFYIFLSFSSPRANFVCASRPLLEPNYPGQASTNTIYTSGGDQQGTFRGGSMINDCLPKGFHFNSAPSRYINNHPLGSTLCSTTEKAIPKP</sequence>
<proteinExistence type="predicted"/>
<dbReference type="EMBL" id="KB870809">
    <property type="protein sequence ID" value="EOA25827.1"/>
    <property type="molecule type" value="Genomic_DNA"/>
</dbReference>
<feature type="chain" id="PRO_5004350570" evidence="1">
    <location>
        <begin position="24"/>
        <end position="101"/>
    </location>
</feature>
<name>R0FSK5_9BRAS</name>
<dbReference type="PANTHER" id="PTHR36619">
    <property type="entry name" value="OS04G0208900 PROTEIN"/>
    <property type="match status" value="1"/>
</dbReference>
<keyword evidence="3" id="KW-1185">Reference proteome</keyword>
<reference evidence="3" key="1">
    <citation type="journal article" date="2013" name="Nat. Genet.">
        <title>The Capsella rubella genome and the genomic consequences of rapid mating system evolution.</title>
        <authorList>
            <person name="Slotte T."/>
            <person name="Hazzouri K.M."/>
            <person name="Agren J.A."/>
            <person name="Koenig D."/>
            <person name="Maumus F."/>
            <person name="Guo Y.L."/>
            <person name="Steige K."/>
            <person name="Platts A.E."/>
            <person name="Escobar J.S."/>
            <person name="Newman L.K."/>
            <person name="Wang W."/>
            <person name="Mandakova T."/>
            <person name="Vello E."/>
            <person name="Smith L.M."/>
            <person name="Henz S.R."/>
            <person name="Steffen J."/>
            <person name="Takuno S."/>
            <person name="Brandvain Y."/>
            <person name="Coop G."/>
            <person name="Andolfatto P."/>
            <person name="Hu T.T."/>
            <person name="Blanchette M."/>
            <person name="Clark R.M."/>
            <person name="Quesneville H."/>
            <person name="Nordborg M."/>
            <person name="Gaut B.S."/>
            <person name="Lysak M.A."/>
            <person name="Jenkins J."/>
            <person name="Grimwood J."/>
            <person name="Chapman J."/>
            <person name="Prochnik S."/>
            <person name="Shu S."/>
            <person name="Rokhsar D."/>
            <person name="Schmutz J."/>
            <person name="Weigel D."/>
            <person name="Wright S.I."/>
        </authorList>
    </citation>
    <scope>NUCLEOTIDE SEQUENCE [LARGE SCALE GENOMIC DNA]</scope>
    <source>
        <strain evidence="3">cv. Monte Gargano</strain>
    </source>
</reference>
<feature type="signal peptide" evidence="1">
    <location>
        <begin position="1"/>
        <end position="23"/>
    </location>
</feature>
<accession>R0FSK5</accession>
<dbReference type="eggNOG" id="ENOG502SFJG">
    <property type="taxonomic scope" value="Eukaryota"/>
</dbReference>
<gene>
    <name evidence="2" type="ORF">CARUB_v10019199mg</name>
</gene>
<dbReference type="AlphaFoldDB" id="R0FSK5"/>
<keyword evidence="1" id="KW-0732">Signal</keyword>